<keyword evidence="7" id="KW-0067">ATP-binding</keyword>
<dbReference type="Gene3D" id="3.30.460.10">
    <property type="entry name" value="Beta Polymerase, domain 2"/>
    <property type="match status" value="1"/>
</dbReference>
<evidence type="ECO:0000259" key="10">
    <source>
        <dbReference type="Pfam" id="PF01909"/>
    </source>
</evidence>
<dbReference type="RefSeq" id="WP_109924543.1">
    <property type="nucleotide sequence ID" value="NZ_QGNZ01000001.1"/>
</dbReference>
<sequence>MERLITKSEILHNLQDKRQDLLVFGVLEIGLFGSFLTNNANLDSDIDLLVDIKKDRKTFKNFMSLNYFLENLFGRKVDLVTKQSLSPFIGPHILNSVEYVTFSS</sequence>
<gene>
    <name evidence="11" type="ORF">DHW03_04615</name>
</gene>
<dbReference type="PANTHER" id="PTHR33571">
    <property type="entry name" value="SSL8005 PROTEIN"/>
    <property type="match status" value="1"/>
</dbReference>
<protein>
    <submittedName>
        <fullName evidence="11">Nucleotidyltransferase</fullName>
    </submittedName>
</protein>
<evidence type="ECO:0000256" key="4">
    <source>
        <dbReference type="ARBA" id="ARBA00022695"/>
    </source>
</evidence>
<comment type="cofactor">
    <cofactor evidence="1">
        <name>Mg(2+)</name>
        <dbReference type="ChEBI" id="CHEBI:18420"/>
    </cofactor>
</comment>
<evidence type="ECO:0000313" key="12">
    <source>
        <dbReference type="Proteomes" id="UP000245379"/>
    </source>
</evidence>
<keyword evidence="5" id="KW-0479">Metal-binding</keyword>
<evidence type="ECO:0000256" key="5">
    <source>
        <dbReference type="ARBA" id="ARBA00022723"/>
    </source>
</evidence>
<dbReference type="CDD" id="cd05403">
    <property type="entry name" value="NT_KNTase_like"/>
    <property type="match status" value="1"/>
</dbReference>
<keyword evidence="2" id="KW-1277">Toxin-antitoxin system</keyword>
<evidence type="ECO:0000256" key="9">
    <source>
        <dbReference type="ARBA" id="ARBA00038276"/>
    </source>
</evidence>
<keyword evidence="3 11" id="KW-0808">Transferase</keyword>
<dbReference type="SUPFAM" id="SSF81301">
    <property type="entry name" value="Nucleotidyltransferase"/>
    <property type="match status" value="1"/>
</dbReference>
<dbReference type="PANTHER" id="PTHR33571:SF14">
    <property type="entry name" value="PROTEIN ADENYLYLTRANSFERASE MJ0435-RELATED"/>
    <property type="match status" value="1"/>
</dbReference>
<evidence type="ECO:0000256" key="2">
    <source>
        <dbReference type="ARBA" id="ARBA00022649"/>
    </source>
</evidence>
<dbReference type="GO" id="GO:0016779">
    <property type="term" value="F:nucleotidyltransferase activity"/>
    <property type="evidence" value="ECO:0007669"/>
    <property type="project" value="UniProtKB-KW"/>
</dbReference>
<evidence type="ECO:0000256" key="3">
    <source>
        <dbReference type="ARBA" id="ARBA00022679"/>
    </source>
</evidence>
<name>A0A317ER05_9SPHI</name>
<dbReference type="Proteomes" id="UP000245379">
    <property type="component" value="Unassembled WGS sequence"/>
</dbReference>
<keyword evidence="12" id="KW-1185">Reference proteome</keyword>
<keyword evidence="8" id="KW-0460">Magnesium</keyword>
<comment type="similarity">
    <text evidence="9">Belongs to the MntA antitoxin family.</text>
</comment>
<evidence type="ECO:0000256" key="6">
    <source>
        <dbReference type="ARBA" id="ARBA00022741"/>
    </source>
</evidence>
<proteinExistence type="inferred from homology"/>
<keyword evidence="6" id="KW-0547">Nucleotide-binding</keyword>
<feature type="domain" description="Polymerase nucleotidyl transferase" evidence="10">
    <location>
        <begin position="23"/>
        <end position="93"/>
    </location>
</feature>
<dbReference type="AlphaFoldDB" id="A0A317ER05"/>
<organism evidence="11 12">
    <name type="scientific">Pedobacter yonginense</name>
    <dbReference type="NCBI Taxonomy" id="651869"/>
    <lineage>
        <taxon>Bacteria</taxon>
        <taxon>Pseudomonadati</taxon>
        <taxon>Bacteroidota</taxon>
        <taxon>Sphingobacteriia</taxon>
        <taxon>Sphingobacteriales</taxon>
        <taxon>Sphingobacteriaceae</taxon>
        <taxon>Pedobacter</taxon>
    </lineage>
</organism>
<evidence type="ECO:0000256" key="7">
    <source>
        <dbReference type="ARBA" id="ARBA00022840"/>
    </source>
</evidence>
<reference evidence="11 12" key="1">
    <citation type="submission" date="2018-05" db="EMBL/GenBank/DDBJ databases">
        <title>Pedobacter paludis sp. nov., isolated from wetland soil.</title>
        <authorList>
            <person name="Zhang Y."/>
            <person name="Wang G."/>
        </authorList>
    </citation>
    <scope>NUCLEOTIDE SEQUENCE [LARGE SCALE GENOMIC DNA]</scope>
    <source>
        <strain evidence="11 12">KCTC22721</strain>
    </source>
</reference>
<accession>A0A317ER05</accession>
<dbReference type="InterPro" id="IPR052038">
    <property type="entry name" value="Type-VII_TA_antitoxin"/>
</dbReference>
<dbReference type="Pfam" id="PF01909">
    <property type="entry name" value="NTP_transf_2"/>
    <property type="match status" value="1"/>
</dbReference>
<dbReference type="GO" id="GO:0046872">
    <property type="term" value="F:metal ion binding"/>
    <property type="evidence" value="ECO:0007669"/>
    <property type="project" value="UniProtKB-KW"/>
</dbReference>
<dbReference type="InterPro" id="IPR002934">
    <property type="entry name" value="Polymerase_NTP_transf_dom"/>
</dbReference>
<evidence type="ECO:0000256" key="1">
    <source>
        <dbReference type="ARBA" id="ARBA00001946"/>
    </source>
</evidence>
<dbReference type="EMBL" id="QGNZ01000001">
    <property type="protein sequence ID" value="PWS29114.1"/>
    <property type="molecule type" value="Genomic_DNA"/>
</dbReference>
<dbReference type="OrthoDB" id="9809668at2"/>
<evidence type="ECO:0000256" key="8">
    <source>
        <dbReference type="ARBA" id="ARBA00022842"/>
    </source>
</evidence>
<comment type="caution">
    <text evidence="11">The sequence shown here is derived from an EMBL/GenBank/DDBJ whole genome shotgun (WGS) entry which is preliminary data.</text>
</comment>
<dbReference type="GO" id="GO:0005524">
    <property type="term" value="F:ATP binding"/>
    <property type="evidence" value="ECO:0007669"/>
    <property type="project" value="UniProtKB-KW"/>
</dbReference>
<dbReference type="InterPro" id="IPR043519">
    <property type="entry name" value="NT_sf"/>
</dbReference>
<evidence type="ECO:0000313" key="11">
    <source>
        <dbReference type="EMBL" id="PWS29114.1"/>
    </source>
</evidence>
<keyword evidence="4" id="KW-0548">Nucleotidyltransferase</keyword>